<evidence type="ECO:0000313" key="2">
    <source>
        <dbReference type="EMBL" id="KAF7715676.1"/>
    </source>
</evidence>
<gene>
    <name evidence="2" type="ORF">PECM_006650</name>
</gene>
<name>A0A8J8WHZ9_9EURO</name>
<dbReference type="InterPro" id="IPR051908">
    <property type="entry name" value="Ribosomal_N-acetyltransferase"/>
</dbReference>
<evidence type="ECO:0000259" key="1">
    <source>
        <dbReference type="PROSITE" id="PS51186"/>
    </source>
</evidence>
<dbReference type="AlphaFoldDB" id="A0A8J8WHZ9"/>
<evidence type="ECO:0000313" key="3">
    <source>
        <dbReference type="Proteomes" id="UP000631181"/>
    </source>
</evidence>
<dbReference type="InterPro" id="IPR016181">
    <property type="entry name" value="Acyl_CoA_acyltransferase"/>
</dbReference>
<proteinExistence type="predicted"/>
<comment type="caution">
    <text evidence="2">The sequence shown here is derived from an EMBL/GenBank/DDBJ whole genome shotgun (WGS) entry which is preliminary data.</text>
</comment>
<accession>A0A8J8WHZ9</accession>
<organism evidence="2 3">
    <name type="scientific">Penicillium ucsense</name>
    <dbReference type="NCBI Taxonomy" id="2839758"/>
    <lineage>
        <taxon>Eukaryota</taxon>
        <taxon>Fungi</taxon>
        <taxon>Dikarya</taxon>
        <taxon>Ascomycota</taxon>
        <taxon>Pezizomycotina</taxon>
        <taxon>Eurotiomycetes</taxon>
        <taxon>Eurotiomycetidae</taxon>
        <taxon>Eurotiales</taxon>
        <taxon>Aspergillaceae</taxon>
        <taxon>Penicillium</taxon>
    </lineage>
</organism>
<dbReference type="PANTHER" id="PTHR43441">
    <property type="entry name" value="RIBOSOMAL-PROTEIN-SERINE ACETYLTRANSFERASE"/>
    <property type="match status" value="1"/>
</dbReference>
<dbReference type="SUPFAM" id="SSF55729">
    <property type="entry name" value="Acyl-CoA N-acyltransferases (Nat)"/>
    <property type="match status" value="1"/>
</dbReference>
<sequence length="233" mass="26652">MSSIKSPVGLRVEVKHAQPPRSTKIEGRSVELEPLRVRHIEDLYPLIGTPEQAALWTYIPKGPFTDKTSFTEFMTANVQSEDPFYYAVIDKKTQTPVGFFSLLRIDRTNRVIEIGFIVFSPLLQRTTAATEAVYLLARTVFEELGYRRFEWKCDNHNAPSKRAATRFGFKAEGVFRQHLIVKGRNRDTAWFSILDGEWPNVKQAFETWLDPGNFDAEGKQLHSLVEIRASAES</sequence>
<dbReference type="GO" id="GO:0008999">
    <property type="term" value="F:protein-N-terminal-alanine acetyltransferase activity"/>
    <property type="evidence" value="ECO:0007669"/>
    <property type="project" value="TreeGrafter"/>
</dbReference>
<dbReference type="Gene3D" id="3.40.630.30">
    <property type="match status" value="1"/>
</dbReference>
<dbReference type="FunFam" id="3.40.630.30:FF:000047">
    <property type="entry name" value="Acetyltransferase, GNAT family"/>
    <property type="match status" value="1"/>
</dbReference>
<keyword evidence="3" id="KW-1185">Reference proteome</keyword>
<dbReference type="InterPro" id="IPR000182">
    <property type="entry name" value="GNAT_dom"/>
</dbReference>
<reference evidence="2" key="1">
    <citation type="journal article" date="2020" name="Front. Microbiol.">
        <title>Gene regulatory networks of Penicillium echinulatum 2HH and Penicillium oxalicum 114-2 inferred by a computational biology approach.</title>
        <authorList>
            <person name="Lenz A.R."/>
            <person name="Galan-Vasquez E."/>
            <person name="Balbinot E."/>
            <person name="De Abreu F.P."/>
            <person name="De Oliveira N.S."/>
            <person name="Da Rosa L.O."/>
            <person name="De Avila E Silva S."/>
            <person name="Camassola M."/>
            <person name="Dillon A.J.P."/>
            <person name="Perez-Rueda E."/>
        </authorList>
    </citation>
    <scope>NUCLEOTIDE SEQUENCE</scope>
    <source>
        <strain evidence="2">S1M29</strain>
    </source>
</reference>
<dbReference type="EMBL" id="WIWV01000054">
    <property type="protein sequence ID" value="KAF7715676.1"/>
    <property type="molecule type" value="Genomic_DNA"/>
</dbReference>
<dbReference type="OrthoDB" id="41238at2759"/>
<dbReference type="PANTHER" id="PTHR43441:SF2">
    <property type="entry name" value="FAMILY ACETYLTRANSFERASE, PUTATIVE (AFU_ORTHOLOGUE AFUA_7G00850)-RELATED"/>
    <property type="match status" value="1"/>
</dbReference>
<dbReference type="Proteomes" id="UP000631181">
    <property type="component" value="Unassembled WGS sequence"/>
</dbReference>
<dbReference type="Pfam" id="PF13302">
    <property type="entry name" value="Acetyltransf_3"/>
    <property type="match status" value="1"/>
</dbReference>
<dbReference type="GO" id="GO:1990189">
    <property type="term" value="F:protein N-terminal-serine acetyltransferase activity"/>
    <property type="evidence" value="ECO:0007669"/>
    <property type="project" value="TreeGrafter"/>
</dbReference>
<dbReference type="PROSITE" id="PS51186">
    <property type="entry name" value="GNAT"/>
    <property type="match status" value="1"/>
</dbReference>
<protein>
    <recommendedName>
        <fullName evidence="1">N-acetyltransferase domain-containing protein</fullName>
    </recommendedName>
</protein>
<feature type="domain" description="N-acetyltransferase" evidence="1">
    <location>
        <begin position="30"/>
        <end position="187"/>
    </location>
</feature>